<accession>A0A836CLJ7</accession>
<dbReference type="PROSITE" id="PS51257">
    <property type="entry name" value="PROKAR_LIPOPROTEIN"/>
    <property type="match status" value="1"/>
</dbReference>
<proteinExistence type="inferred from homology"/>
<gene>
    <name evidence="4" type="ORF">JKP88DRAFT_197488</name>
</gene>
<dbReference type="OrthoDB" id="565552at2759"/>
<dbReference type="PANTHER" id="PTHR11178:SF15">
    <property type="entry name" value="NIFU-LIKE PROTEIN 1, CHLOROPLASTIC"/>
    <property type="match status" value="1"/>
</dbReference>
<dbReference type="AlphaFoldDB" id="A0A836CLJ7"/>
<dbReference type="GO" id="GO:0009536">
    <property type="term" value="C:plastid"/>
    <property type="evidence" value="ECO:0007669"/>
    <property type="project" value="UniProtKB-ARBA"/>
</dbReference>
<dbReference type="SUPFAM" id="SSF117916">
    <property type="entry name" value="Fe-S cluster assembly (FSCA) domain-like"/>
    <property type="match status" value="1"/>
</dbReference>
<keyword evidence="5" id="KW-1185">Reference proteome</keyword>
<feature type="domain" description="NIF system FeS cluster assembly NifU C-terminal" evidence="3">
    <location>
        <begin position="319"/>
        <end position="384"/>
    </location>
</feature>
<dbReference type="Gene3D" id="3.30.300.130">
    <property type="entry name" value="Fe-S cluster assembly (FSCA)"/>
    <property type="match status" value="2"/>
</dbReference>
<dbReference type="GO" id="GO:0005198">
    <property type="term" value="F:structural molecule activity"/>
    <property type="evidence" value="ECO:0007669"/>
    <property type="project" value="UniProtKB-ARBA"/>
</dbReference>
<dbReference type="Pfam" id="PF01106">
    <property type="entry name" value="NifU"/>
    <property type="match status" value="1"/>
</dbReference>
<evidence type="ECO:0000256" key="2">
    <source>
        <dbReference type="SAM" id="SignalP"/>
    </source>
</evidence>
<dbReference type="EMBL" id="JAFCMP010000046">
    <property type="protein sequence ID" value="KAG5189743.1"/>
    <property type="molecule type" value="Genomic_DNA"/>
</dbReference>
<comment type="caution">
    <text evidence="4">The sequence shown here is derived from an EMBL/GenBank/DDBJ whole genome shotgun (WGS) entry which is preliminary data.</text>
</comment>
<dbReference type="FunFam" id="3.30.300.130:FF:000003">
    <property type="entry name" value="NifU-like protein 3, chloroplastic"/>
    <property type="match status" value="1"/>
</dbReference>
<comment type="similarity">
    <text evidence="1">Belongs to the NifU family.</text>
</comment>
<feature type="chain" id="PRO_5032727653" evidence="2">
    <location>
        <begin position="24"/>
        <end position="464"/>
    </location>
</feature>
<keyword evidence="2" id="KW-0732">Signal</keyword>
<dbReference type="Proteomes" id="UP000664859">
    <property type="component" value="Unassembled WGS sequence"/>
</dbReference>
<name>A0A836CLJ7_9STRA</name>
<dbReference type="InterPro" id="IPR001075">
    <property type="entry name" value="NIF_FeS_clus_asmbl_NifU_C"/>
</dbReference>
<evidence type="ECO:0000256" key="1">
    <source>
        <dbReference type="ARBA" id="ARBA00006420"/>
    </source>
</evidence>
<feature type="signal peptide" evidence="2">
    <location>
        <begin position="1"/>
        <end position="23"/>
    </location>
</feature>
<dbReference type="GO" id="GO:0005739">
    <property type="term" value="C:mitochondrion"/>
    <property type="evidence" value="ECO:0007669"/>
    <property type="project" value="TreeGrafter"/>
</dbReference>
<dbReference type="InterPro" id="IPR034904">
    <property type="entry name" value="FSCA_dom_sf"/>
</dbReference>
<reference evidence="4" key="1">
    <citation type="submission" date="2021-02" db="EMBL/GenBank/DDBJ databases">
        <title>First Annotated Genome of the Yellow-green Alga Tribonema minus.</title>
        <authorList>
            <person name="Mahan K.M."/>
        </authorList>
    </citation>
    <scope>NUCLEOTIDE SEQUENCE</scope>
    <source>
        <strain evidence="4">UTEX B ZZ1240</strain>
    </source>
</reference>
<evidence type="ECO:0000313" key="5">
    <source>
        <dbReference type="Proteomes" id="UP000664859"/>
    </source>
</evidence>
<organism evidence="4 5">
    <name type="scientific">Tribonema minus</name>
    <dbReference type="NCBI Taxonomy" id="303371"/>
    <lineage>
        <taxon>Eukaryota</taxon>
        <taxon>Sar</taxon>
        <taxon>Stramenopiles</taxon>
        <taxon>Ochrophyta</taxon>
        <taxon>PX clade</taxon>
        <taxon>Xanthophyceae</taxon>
        <taxon>Tribonematales</taxon>
        <taxon>Tribonemataceae</taxon>
        <taxon>Tribonema</taxon>
    </lineage>
</organism>
<protein>
    <submittedName>
        <fullName evidence="4">NifU-like domain-containing protein</fullName>
    </submittedName>
</protein>
<evidence type="ECO:0000313" key="4">
    <source>
        <dbReference type="EMBL" id="KAG5189743.1"/>
    </source>
</evidence>
<dbReference type="GO" id="GO:0016226">
    <property type="term" value="P:iron-sulfur cluster assembly"/>
    <property type="evidence" value="ECO:0007669"/>
    <property type="project" value="InterPro"/>
</dbReference>
<dbReference type="GO" id="GO:0005506">
    <property type="term" value="F:iron ion binding"/>
    <property type="evidence" value="ECO:0007669"/>
    <property type="project" value="InterPro"/>
</dbReference>
<dbReference type="PANTHER" id="PTHR11178">
    <property type="entry name" value="IRON-SULFUR CLUSTER SCAFFOLD PROTEIN NFU-RELATED"/>
    <property type="match status" value="1"/>
</dbReference>
<evidence type="ECO:0000259" key="3">
    <source>
        <dbReference type="Pfam" id="PF01106"/>
    </source>
</evidence>
<sequence>MRQSASSAMVLAIASCSCHCASGFVPAAPHQSLQRRGLYTTSARSANRGICDKATALRHSTDAAAETDVRLEDRNVPVAHAGLHDFLYGDQEDHGATSKGAAAGGEEFIGNRSYSVTEWLKQYGNSKIAAVYSVIGANGKLAFVGMSRNVAISLQCHLQNEGPNKVALARIQSFRYPKRSEMEALREQWLAAAEDVPEGNTPGNEWAQTIKDAASAMAAEQRGSYEEMKLKMRKAIADTSLVDELEAQDLDSETRRANLQASVENDDWSAVINQQTAATVTPRPEEVTTPQQMTTPQELLGTGAEPLECRALDFTIDNVDKVLDEVRPYLIADGGNCRVVAVDQETRVVSLALQGACGSCPSSTVTMQMGIERVLKENFENLGGVVRVEEDGGGLAQVTADVVESILEPIRPAIKAMNGQVKVVSVFDGVVTLGYSGSPKIKYGIELACKDNPLVHQVKFVDFA</sequence>
<dbReference type="GO" id="GO:0051536">
    <property type="term" value="F:iron-sulfur cluster binding"/>
    <property type="evidence" value="ECO:0007669"/>
    <property type="project" value="InterPro"/>
</dbReference>